<keyword evidence="2" id="KW-1185">Reference proteome</keyword>
<protein>
    <submittedName>
        <fullName evidence="1">Uncharacterized protein</fullName>
    </submittedName>
</protein>
<evidence type="ECO:0000313" key="1">
    <source>
        <dbReference type="EMBL" id="KAK3184736.1"/>
    </source>
</evidence>
<comment type="caution">
    <text evidence="1">The sequence shown here is derived from an EMBL/GenBank/DDBJ whole genome shotgun (WGS) entry which is preliminary data.</text>
</comment>
<accession>A0AAD9ZMG5</accession>
<dbReference type="Proteomes" id="UP001281410">
    <property type="component" value="Unassembled WGS sequence"/>
</dbReference>
<organism evidence="1 2">
    <name type="scientific">Dipteronia sinensis</name>
    <dbReference type="NCBI Taxonomy" id="43782"/>
    <lineage>
        <taxon>Eukaryota</taxon>
        <taxon>Viridiplantae</taxon>
        <taxon>Streptophyta</taxon>
        <taxon>Embryophyta</taxon>
        <taxon>Tracheophyta</taxon>
        <taxon>Spermatophyta</taxon>
        <taxon>Magnoliopsida</taxon>
        <taxon>eudicotyledons</taxon>
        <taxon>Gunneridae</taxon>
        <taxon>Pentapetalae</taxon>
        <taxon>rosids</taxon>
        <taxon>malvids</taxon>
        <taxon>Sapindales</taxon>
        <taxon>Sapindaceae</taxon>
        <taxon>Hippocastanoideae</taxon>
        <taxon>Acereae</taxon>
        <taxon>Dipteronia</taxon>
    </lineage>
</organism>
<gene>
    <name evidence="1" type="ORF">Dsin_032022</name>
</gene>
<reference evidence="1" key="1">
    <citation type="journal article" date="2023" name="Plant J.">
        <title>Genome sequences and population genomics provide insights into the demographic history, inbreeding, and mutation load of two 'living fossil' tree species of Dipteronia.</title>
        <authorList>
            <person name="Feng Y."/>
            <person name="Comes H.P."/>
            <person name="Chen J."/>
            <person name="Zhu S."/>
            <person name="Lu R."/>
            <person name="Zhang X."/>
            <person name="Li P."/>
            <person name="Qiu J."/>
            <person name="Olsen K.M."/>
            <person name="Qiu Y."/>
        </authorList>
    </citation>
    <scope>NUCLEOTIDE SEQUENCE</scope>
    <source>
        <strain evidence="1">NBL</strain>
    </source>
</reference>
<evidence type="ECO:0000313" key="2">
    <source>
        <dbReference type="Proteomes" id="UP001281410"/>
    </source>
</evidence>
<dbReference type="EMBL" id="JANJYJ010000010">
    <property type="protein sequence ID" value="KAK3184736.1"/>
    <property type="molecule type" value="Genomic_DNA"/>
</dbReference>
<dbReference type="AlphaFoldDB" id="A0AAD9ZMG5"/>
<sequence>MLDIQNMSEEDKLFNFMSELQKWVHAELIRQGVKDIPTVMVIAEGLVNFHLCGSTSNFADNGKSIDIVEYNEDGKAAEKLLDASDGTSH</sequence>
<name>A0AAD9ZMG5_9ROSI</name>
<proteinExistence type="predicted"/>